<organism evidence="2">
    <name type="scientific">bioreactor metagenome</name>
    <dbReference type="NCBI Taxonomy" id="1076179"/>
    <lineage>
        <taxon>unclassified sequences</taxon>
        <taxon>metagenomes</taxon>
        <taxon>ecological metagenomes</taxon>
    </lineage>
</organism>
<dbReference type="EMBL" id="VSSQ01000173">
    <property type="protein sequence ID" value="MPL83197.1"/>
    <property type="molecule type" value="Genomic_DNA"/>
</dbReference>
<reference evidence="2" key="1">
    <citation type="submission" date="2019-08" db="EMBL/GenBank/DDBJ databases">
        <authorList>
            <person name="Kucharzyk K."/>
            <person name="Murdoch R.W."/>
            <person name="Higgins S."/>
            <person name="Loffler F."/>
        </authorList>
    </citation>
    <scope>NUCLEOTIDE SEQUENCE</scope>
</reference>
<accession>A0A644UWS2</accession>
<dbReference type="EMBL" id="VSSQ01000177">
    <property type="protein sequence ID" value="MPL83509.1"/>
    <property type="molecule type" value="Genomic_DNA"/>
</dbReference>
<proteinExistence type="predicted"/>
<sequence>MTTGEYKDFKGLKKENLRDNMTNLELALNMLAEATSTEFSKAEDPKGLDESRVVVKRGGNVAGEARKNIEKQLDRTILSKKNASNPKLLDE</sequence>
<evidence type="ECO:0000313" key="2">
    <source>
        <dbReference type="EMBL" id="MPL83509.1"/>
    </source>
</evidence>
<comment type="caution">
    <text evidence="2">The sequence shown here is derived from an EMBL/GenBank/DDBJ whole genome shotgun (WGS) entry which is preliminary data.</text>
</comment>
<name>A0A644UWS2_9ZZZZ</name>
<gene>
    <name evidence="1" type="ORF">SDC9_29147</name>
    <name evidence="2" type="ORF">SDC9_29464</name>
</gene>
<dbReference type="AlphaFoldDB" id="A0A644UWS2"/>
<evidence type="ECO:0000313" key="1">
    <source>
        <dbReference type="EMBL" id="MPL83197.1"/>
    </source>
</evidence>
<protein>
    <submittedName>
        <fullName evidence="2">Uncharacterized protein</fullName>
    </submittedName>
</protein>